<evidence type="ECO:0000313" key="11">
    <source>
        <dbReference type="Proteomes" id="UP000324678"/>
    </source>
</evidence>
<comment type="subcellular location">
    <subcellularLocation>
        <location evidence="1">Cell membrane</location>
        <topology evidence="1">Multi-pass membrane protein</topology>
    </subcellularLocation>
</comment>
<keyword evidence="3 7" id="KW-0812">Transmembrane</keyword>
<evidence type="ECO:0000256" key="5">
    <source>
        <dbReference type="ARBA" id="ARBA00023136"/>
    </source>
</evidence>
<proteinExistence type="inferred from homology"/>
<feature type="transmembrane region" description="Helical" evidence="7">
    <location>
        <begin position="378"/>
        <end position="399"/>
    </location>
</feature>
<keyword evidence="5 7" id="KW-0472">Membrane</keyword>
<protein>
    <submittedName>
        <fullName evidence="10">ABC transporter permease</fullName>
    </submittedName>
</protein>
<comment type="similarity">
    <text evidence="6">Belongs to the ABC-4 integral membrane protein family.</text>
</comment>
<dbReference type="InterPro" id="IPR050250">
    <property type="entry name" value="Macrolide_Exporter_MacB"/>
</dbReference>
<dbReference type="Proteomes" id="UP000324678">
    <property type="component" value="Chromosome"/>
</dbReference>
<feature type="transmembrane region" description="Helical" evidence="7">
    <location>
        <begin position="342"/>
        <end position="366"/>
    </location>
</feature>
<name>A0A5C1YDV0_9MICO</name>
<feature type="domain" description="MacB-like periplasmic core" evidence="9">
    <location>
        <begin position="33"/>
        <end position="248"/>
    </location>
</feature>
<dbReference type="RefSeq" id="WP_149160304.1">
    <property type="nucleotide sequence ID" value="NZ_CP043505.1"/>
</dbReference>
<evidence type="ECO:0000256" key="1">
    <source>
        <dbReference type="ARBA" id="ARBA00004651"/>
    </source>
</evidence>
<sequence length="413" mass="41896">MTGVPARSPRRRLSALELARTAVAGPRSRPLRTALSALGIAIGIASLTAITGIAASDRAQLLAELDRQGANLLVVQPGSDPQGEPVGIPATAPGMLERVDGVTAVGVVERIDAAAAVYRTSIVPAAQTGGLGVRAADLGLLDALDGALADGEWFDEASASLPTTVLGSTAAARLGAEIGQRVWIGGEWHVVIGVLEPLGLAAELDSMAFVGAEWADARWPADEVDPARLIDPDQTSRIESIYVRSLPGAVESVRPMLARTANPYSPYLGVSKLSELVGARAIADATLSSLAIGLAAIALLVGGIGIANTMVVAALERRGEIGLRRALGARSGQIASQFLTEAAILALIGGVAGLGIGALVVAGYAAVNRSVVVLPIEVILGGPVAALVVGVVAGIYPALRSARLPPTEALRAV</sequence>
<organism evidence="10 11">
    <name type="scientific">Agromyces intestinalis</name>
    <dbReference type="NCBI Taxonomy" id="2592652"/>
    <lineage>
        <taxon>Bacteria</taxon>
        <taxon>Bacillati</taxon>
        <taxon>Actinomycetota</taxon>
        <taxon>Actinomycetes</taxon>
        <taxon>Micrococcales</taxon>
        <taxon>Microbacteriaceae</taxon>
        <taxon>Agromyces</taxon>
    </lineage>
</organism>
<feature type="transmembrane region" description="Helical" evidence="7">
    <location>
        <begin position="290"/>
        <end position="315"/>
    </location>
</feature>
<evidence type="ECO:0000256" key="4">
    <source>
        <dbReference type="ARBA" id="ARBA00022989"/>
    </source>
</evidence>
<reference evidence="10 11" key="1">
    <citation type="submission" date="2019-09" db="EMBL/GenBank/DDBJ databases">
        <title>Genome sequencing of strain KACC 19306.</title>
        <authorList>
            <person name="Heo J."/>
            <person name="Kim S.-J."/>
            <person name="Kim J.-S."/>
            <person name="Hong S.-B."/>
            <person name="Kwon S.-W."/>
        </authorList>
    </citation>
    <scope>NUCLEOTIDE SEQUENCE [LARGE SCALE GENOMIC DNA]</scope>
    <source>
        <strain evidence="10 11">KACC 19306</strain>
    </source>
</reference>
<dbReference type="AlphaFoldDB" id="A0A5C1YDV0"/>
<evidence type="ECO:0000256" key="2">
    <source>
        <dbReference type="ARBA" id="ARBA00022475"/>
    </source>
</evidence>
<evidence type="ECO:0000256" key="7">
    <source>
        <dbReference type="SAM" id="Phobius"/>
    </source>
</evidence>
<evidence type="ECO:0000313" key="10">
    <source>
        <dbReference type="EMBL" id="QEO14283.1"/>
    </source>
</evidence>
<dbReference type="OrthoDB" id="9780560at2"/>
<keyword evidence="11" id="KW-1185">Reference proteome</keyword>
<dbReference type="InterPro" id="IPR025857">
    <property type="entry name" value="MacB_PCD"/>
</dbReference>
<gene>
    <name evidence="10" type="ORF">FLP10_07520</name>
</gene>
<dbReference type="PANTHER" id="PTHR30572:SF4">
    <property type="entry name" value="ABC TRANSPORTER PERMEASE YTRF"/>
    <property type="match status" value="1"/>
</dbReference>
<evidence type="ECO:0000256" key="6">
    <source>
        <dbReference type="ARBA" id="ARBA00038076"/>
    </source>
</evidence>
<keyword evidence="2" id="KW-1003">Cell membrane</keyword>
<dbReference type="Pfam" id="PF12704">
    <property type="entry name" value="MacB_PCD"/>
    <property type="match status" value="1"/>
</dbReference>
<dbReference type="Pfam" id="PF02687">
    <property type="entry name" value="FtsX"/>
    <property type="match status" value="1"/>
</dbReference>
<feature type="domain" description="ABC3 transporter permease C-terminal" evidence="8">
    <location>
        <begin position="294"/>
        <end position="406"/>
    </location>
</feature>
<dbReference type="InterPro" id="IPR003838">
    <property type="entry name" value="ABC3_permease_C"/>
</dbReference>
<keyword evidence="4 7" id="KW-1133">Transmembrane helix</keyword>
<dbReference type="GO" id="GO:0022857">
    <property type="term" value="F:transmembrane transporter activity"/>
    <property type="evidence" value="ECO:0007669"/>
    <property type="project" value="TreeGrafter"/>
</dbReference>
<evidence type="ECO:0000259" key="8">
    <source>
        <dbReference type="Pfam" id="PF02687"/>
    </source>
</evidence>
<dbReference type="PANTHER" id="PTHR30572">
    <property type="entry name" value="MEMBRANE COMPONENT OF TRANSPORTER-RELATED"/>
    <property type="match status" value="1"/>
</dbReference>
<dbReference type="EMBL" id="CP043505">
    <property type="protein sequence ID" value="QEO14283.1"/>
    <property type="molecule type" value="Genomic_DNA"/>
</dbReference>
<feature type="transmembrane region" description="Helical" evidence="7">
    <location>
        <begin position="34"/>
        <end position="55"/>
    </location>
</feature>
<dbReference type="GO" id="GO:0005886">
    <property type="term" value="C:plasma membrane"/>
    <property type="evidence" value="ECO:0007669"/>
    <property type="project" value="UniProtKB-SubCell"/>
</dbReference>
<evidence type="ECO:0000256" key="3">
    <source>
        <dbReference type="ARBA" id="ARBA00022692"/>
    </source>
</evidence>
<accession>A0A5C1YDV0</accession>
<evidence type="ECO:0000259" key="9">
    <source>
        <dbReference type="Pfam" id="PF12704"/>
    </source>
</evidence>
<dbReference type="KEGG" id="ail:FLP10_07520"/>